<accession>A0A6M3IY02</accession>
<protein>
    <submittedName>
        <fullName evidence="1">Uncharacterized protein</fullName>
    </submittedName>
</protein>
<name>A0A6M3IY02_9ZZZZ</name>
<evidence type="ECO:0000313" key="1">
    <source>
        <dbReference type="EMBL" id="QJA61881.1"/>
    </source>
</evidence>
<dbReference type="EMBL" id="MT142515">
    <property type="protein sequence ID" value="QJA83635.1"/>
    <property type="molecule type" value="Genomic_DNA"/>
</dbReference>
<reference evidence="1" key="1">
    <citation type="submission" date="2020-03" db="EMBL/GenBank/DDBJ databases">
        <title>The deep terrestrial virosphere.</title>
        <authorList>
            <person name="Holmfeldt K."/>
            <person name="Nilsson E."/>
            <person name="Simone D."/>
            <person name="Lopez-Fernandez M."/>
            <person name="Wu X."/>
            <person name="de Brujin I."/>
            <person name="Lundin D."/>
            <person name="Andersson A."/>
            <person name="Bertilsson S."/>
            <person name="Dopson M."/>
        </authorList>
    </citation>
    <scope>NUCLEOTIDE SEQUENCE</scope>
    <source>
        <strain evidence="2">MM415A00269</strain>
        <strain evidence="1">MM415B00862</strain>
    </source>
</reference>
<evidence type="ECO:0000313" key="2">
    <source>
        <dbReference type="EMBL" id="QJA83635.1"/>
    </source>
</evidence>
<organism evidence="1">
    <name type="scientific">viral metagenome</name>
    <dbReference type="NCBI Taxonomy" id="1070528"/>
    <lineage>
        <taxon>unclassified sequences</taxon>
        <taxon>metagenomes</taxon>
        <taxon>organismal metagenomes</taxon>
    </lineage>
</organism>
<proteinExistence type="predicted"/>
<dbReference type="EMBL" id="MT141456">
    <property type="protein sequence ID" value="QJA61881.1"/>
    <property type="molecule type" value="Genomic_DNA"/>
</dbReference>
<dbReference type="AlphaFoldDB" id="A0A6M3IY02"/>
<sequence>MSSELTYLARLNSIATKELKISAVEVFGSPSEVESQLVLGYSRKGMAFYNNSNAASGEVVWGNSDVTAATGMPIPKGCLFDIPVSVDIPVYVMNTVSGEISNLRVIEIA</sequence>
<gene>
    <name evidence="2" type="ORF">MM415A00269_0003</name>
    <name evidence="1" type="ORF">MM415B00862_0002</name>
</gene>